<dbReference type="SUPFAM" id="SSF48695">
    <property type="entry name" value="Multiheme cytochromes"/>
    <property type="match status" value="1"/>
</dbReference>
<dbReference type="InterPro" id="IPR036280">
    <property type="entry name" value="Multihaem_cyt_sf"/>
</dbReference>
<evidence type="ECO:0000313" key="2">
    <source>
        <dbReference type="Proteomes" id="UP001589775"/>
    </source>
</evidence>
<dbReference type="Proteomes" id="UP001589775">
    <property type="component" value="Unassembled WGS sequence"/>
</dbReference>
<dbReference type="RefSeq" id="WP_378392824.1">
    <property type="nucleotide sequence ID" value="NZ_JBHLWM010000012.1"/>
</dbReference>
<dbReference type="EMBL" id="JBHLWM010000012">
    <property type="protein sequence ID" value="MFC0243642.1"/>
    <property type="molecule type" value="Genomic_DNA"/>
</dbReference>
<sequence length="69" mass="7611">MNWNPDSALPPEIEAGGRVCGNCHANPVAQPRGRLCPSCHAEALQRKAIQNKAAVQRQRRHDRKAATTR</sequence>
<protein>
    <submittedName>
        <fullName evidence="1">Uncharacterized protein</fullName>
    </submittedName>
</protein>
<gene>
    <name evidence="1" type="ORF">ACFFJ6_24380</name>
</gene>
<reference evidence="1 2" key="1">
    <citation type="submission" date="2024-09" db="EMBL/GenBank/DDBJ databases">
        <authorList>
            <person name="Sun Q."/>
            <person name="Mori K."/>
        </authorList>
    </citation>
    <scope>NUCLEOTIDE SEQUENCE [LARGE SCALE GENOMIC DNA]</scope>
    <source>
        <strain evidence="1 2">KCTC 23279</strain>
    </source>
</reference>
<proteinExistence type="predicted"/>
<accession>A0ABV6EZI0</accession>
<name>A0ABV6EZI0_9BRAD</name>
<comment type="caution">
    <text evidence="1">The sequence shown here is derived from an EMBL/GenBank/DDBJ whole genome shotgun (WGS) entry which is preliminary data.</text>
</comment>
<evidence type="ECO:0000313" key="1">
    <source>
        <dbReference type="EMBL" id="MFC0243642.1"/>
    </source>
</evidence>
<organism evidence="1 2">
    <name type="scientific">Rhodopseudomonas telluris</name>
    <dbReference type="NCBI Taxonomy" id="644215"/>
    <lineage>
        <taxon>Bacteria</taxon>
        <taxon>Pseudomonadati</taxon>
        <taxon>Pseudomonadota</taxon>
        <taxon>Alphaproteobacteria</taxon>
        <taxon>Hyphomicrobiales</taxon>
        <taxon>Nitrobacteraceae</taxon>
        <taxon>Rhodopseudomonas</taxon>
    </lineage>
</organism>
<keyword evidence="2" id="KW-1185">Reference proteome</keyword>